<feature type="domain" description="Amino acid transporter transmembrane" evidence="10">
    <location>
        <begin position="17"/>
        <end position="370"/>
    </location>
</feature>
<feature type="region of interest" description="Disordered" evidence="8">
    <location>
        <begin position="378"/>
        <end position="426"/>
    </location>
</feature>
<feature type="transmembrane region" description="Helical" evidence="9">
    <location>
        <begin position="275"/>
        <end position="295"/>
    </location>
</feature>
<feature type="transmembrane region" description="Helical" evidence="9">
    <location>
        <begin position="196"/>
        <end position="219"/>
    </location>
</feature>
<evidence type="ECO:0000313" key="11">
    <source>
        <dbReference type="EMBL" id="KAF9544610.1"/>
    </source>
</evidence>
<feature type="compositionally biased region" description="Acidic residues" evidence="8">
    <location>
        <begin position="406"/>
        <end position="426"/>
    </location>
</feature>
<organism evidence="11 12">
    <name type="scientific">Mortierella hygrophila</name>
    <dbReference type="NCBI Taxonomy" id="979708"/>
    <lineage>
        <taxon>Eukaryota</taxon>
        <taxon>Fungi</taxon>
        <taxon>Fungi incertae sedis</taxon>
        <taxon>Mucoromycota</taxon>
        <taxon>Mortierellomycotina</taxon>
        <taxon>Mortierellomycetes</taxon>
        <taxon>Mortierellales</taxon>
        <taxon>Mortierellaceae</taxon>
        <taxon>Mortierella</taxon>
    </lineage>
</organism>
<dbReference type="PANTHER" id="PTHR22950">
    <property type="entry name" value="AMINO ACID TRANSPORTER"/>
    <property type="match status" value="1"/>
</dbReference>
<dbReference type="PANTHER" id="PTHR22950:SF458">
    <property type="entry name" value="SODIUM-COUPLED NEUTRAL AMINO ACID TRANSPORTER 11-RELATED"/>
    <property type="match status" value="1"/>
</dbReference>
<dbReference type="GO" id="GO:0015179">
    <property type="term" value="F:L-amino acid transmembrane transporter activity"/>
    <property type="evidence" value="ECO:0007669"/>
    <property type="project" value="TreeGrafter"/>
</dbReference>
<feature type="transmembrane region" description="Helical" evidence="9">
    <location>
        <begin position="231"/>
        <end position="255"/>
    </location>
</feature>
<evidence type="ECO:0000256" key="6">
    <source>
        <dbReference type="ARBA" id="ARBA00022989"/>
    </source>
</evidence>
<proteinExistence type="inferred from homology"/>
<dbReference type="Pfam" id="PF01490">
    <property type="entry name" value="Aa_trans"/>
    <property type="match status" value="1"/>
</dbReference>
<dbReference type="Proteomes" id="UP000723463">
    <property type="component" value="Unassembled WGS sequence"/>
</dbReference>
<dbReference type="AlphaFoldDB" id="A0A9P6F840"/>
<evidence type="ECO:0000259" key="10">
    <source>
        <dbReference type="Pfam" id="PF01490"/>
    </source>
</evidence>
<feature type="transmembrane region" description="Helical" evidence="9">
    <location>
        <begin position="513"/>
        <end position="536"/>
    </location>
</feature>
<name>A0A9P6F840_9FUNG</name>
<keyword evidence="7 9" id="KW-0472">Membrane</keyword>
<keyword evidence="3" id="KW-0813">Transport</keyword>
<feature type="transmembrane region" description="Helical" evidence="9">
    <location>
        <begin position="341"/>
        <end position="367"/>
    </location>
</feature>
<evidence type="ECO:0000256" key="2">
    <source>
        <dbReference type="ARBA" id="ARBA00008066"/>
    </source>
</evidence>
<evidence type="ECO:0000256" key="1">
    <source>
        <dbReference type="ARBA" id="ARBA00004141"/>
    </source>
</evidence>
<feature type="transmembrane region" description="Helical" evidence="9">
    <location>
        <begin position="157"/>
        <end position="176"/>
    </location>
</feature>
<evidence type="ECO:0000256" key="4">
    <source>
        <dbReference type="ARBA" id="ARBA00022692"/>
    </source>
</evidence>
<sequence>MAPNRSNSMDRPGSGNCSIMEVSFNILNCTVGSGILALSFAIKESGFGLGIVLSIAVAILTWFALYILIISGKKISVYKYAILCEATMGRFGFYLLNSVIFFQTAGACITYMIVIGDTIPIVLDILGFEVSKRWVIFVSSLVFILPLLFYRSIGSLARVSMVSVMTLPPILFAVAVRGMYYAPEHKRSYDFVGKNVFPAIGVMAFAMLSTQTAFLNFTTMAQPTRKAWGQATGIAVSLSWLISFVFAIIGFMSFGEDVQPNIFNSFPLTDGLINFGRGLLGFSMFLTFPQAFYPARAALHKVLGHEDNHIIPTDNEHFYTTLALFFPILVCGVFIADLGLLYQLIGGFCSTFLAYIIPGACYFLIFWRKDPSSLRRLSKPASSSDSLESEASGAGEHGCESRYEDGDVDSLENIEEDGNEDEDEEERILKQKLAQDKKSELGLEEEGRKSLLRQHLPTLTNDSGATASTPILSRHQLNYGSTGASESSSSDLQSTNYATISRRESAGGRKTELWLDVGAGILLVFGVFVMIISTTITLKRMAGYM</sequence>
<feature type="transmembrane region" description="Helical" evidence="9">
    <location>
        <begin position="134"/>
        <end position="150"/>
    </location>
</feature>
<reference evidence="11" key="1">
    <citation type="journal article" date="2020" name="Fungal Divers.">
        <title>Resolving the Mortierellaceae phylogeny through synthesis of multi-gene phylogenetics and phylogenomics.</title>
        <authorList>
            <person name="Vandepol N."/>
            <person name="Liber J."/>
            <person name="Desiro A."/>
            <person name="Na H."/>
            <person name="Kennedy M."/>
            <person name="Barry K."/>
            <person name="Grigoriev I.V."/>
            <person name="Miller A.N."/>
            <person name="O'Donnell K."/>
            <person name="Stajich J.E."/>
            <person name="Bonito G."/>
        </authorList>
    </citation>
    <scope>NUCLEOTIDE SEQUENCE</scope>
    <source>
        <strain evidence="11">NRRL 2591</strain>
    </source>
</reference>
<dbReference type="InterPro" id="IPR013057">
    <property type="entry name" value="AA_transpt_TM"/>
</dbReference>
<feature type="transmembrane region" description="Helical" evidence="9">
    <location>
        <begin position="316"/>
        <end position="335"/>
    </location>
</feature>
<keyword evidence="4 9" id="KW-0812">Transmembrane</keyword>
<accession>A0A9P6F840</accession>
<protein>
    <recommendedName>
        <fullName evidence="10">Amino acid transporter transmembrane domain-containing protein</fullName>
    </recommendedName>
</protein>
<feature type="compositionally biased region" description="Low complexity" evidence="8">
    <location>
        <begin position="379"/>
        <end position="394"/>
    </location>
</feature>
<comment type="similarity">
    <text evidence="2">Belongs to the amino acid/polyamine transporter 2 family.</text>
</comment>
<evidence type="ECO:0000256" key="9">
    <source>
        <dbReference type="SAM" id="Phobius"/>
    </source>
</evidence>
<keyword evidence="5" id="KW-0029">Amino-acid transport</keyword>
<feature type="transmembrane region" description="Helical" evidence="9">
    <location>
        <begin position="21"/>
        <end position="42"/>
    </location>
</feature>
<evidence type="ECO:0000256" key="8">
    <source>
        <dbReference type="SAM" id="MobiDB-lite"/>
    </source>
</evidence>
<gene>
    <name evidence="11" type="ORF">EC957_011825</name>
</gene>
<evidence type="ECO:0000256" key="7">
    <source>
        <dbReference type="ARBA" id="ARBA00023136"/>
    </source>
</evidence>
<keyword evidence="12" id="KW-1185">Reference proteome</keyword>
<comment type="caution">
    <text evidence="11">The sequence shown here is derived from an EMBL/GenBank/DDBJ whole genome shotgun (WGS) entry which is preliminary data.</text>
</comment>
<evidence type="ECO:0000313" key="12">
    <source>
        <dbReference type="Proteomes" id="UP000723463"/>
    </source>
</evidence>
<feature type="transmembrane region" description="Helical" evidence="9">
    <location>
        <begin position="91"/>
        <end position="114"/>
    </location>
</feature>
<evidence type="ECO:0000256" key="3">
    <source>
        <dbReference type="ARBA" id="ARBA00022448"/>
    </source>
</evidence>
<keyword evidence="6 9" id="KW-1133">Transmembrane helix</keyword>
<feature type="transmembrane region" description="Helical" evidence="9">
    <location>
        <begin position="48"/>
        <end position="70"/>
    </location>
</feature>
<dbReference type="GO" id="GO:0016020">
    <property type="term" value="C:membrane"/>
    <property type="evidence" value="ECO:0007669"/>
    <property type="project" value="UniProtKB-SubCell"/>
</dbReference>
<dbReference type="EMBL" id="JAAAXW010000087">
    <property type="protein sequence ID" value="KAF9544610.1"/>
    <property type="molecule type" value="Genomic_DNA"/>
</dbReference>
<evidence type="ECO:0000256" key="5">
    <source>
        <dbReference type="ARBA" id="ARBA00022970"/>
    </source>
</evidence>
<comment type="subcellular location">
    <subcellularLocation>
        <location evidence="1">Membrane</location>
        <topology evidence="1">Multi-pass membrane protein</topology>
    </subcellularLocation>
</comment>